<feature type="coiled-coil region" evidence="1">
    <location>
        <begin position="2486"/>
        <end position="2513"/>
    </location>
</feature>
<gene>
    <name evidence="4" type="ORF">HK100_007617</name>
</gene>
<evidence type="ECO:0000313" key="4">
    <source>
        <dbReference type="EMBL" id="KAJ3130724.1"/>
    </source>
</evidence>
<accession>A0AAD5XIM7</accession>
<feature type="region of interest" description="Disordered" evidence="2">
    <location>
        <begin position="673"/>
        <end position="692"/>
    </location>
</feature>
<name>A0AAD5XIM7_9FUNG</name>
<dbReference type="Gene3D" id="3.30.10.10">
    <property type="entry name" value="Trypsin Inhibitor V, subunit A"/>
    <property type="match status" value="1"/>
</dbReference>
<feature type="region of interest" description="Disordered" evidence="2">
    <location>
        <begin position="1047"/>
        <end position="1083"/>
    </location>
</feature>
<protein>
    <recommendedName>
        <fullName evidence="3">GIT Spa2 homology (SHD) domain-containing protein</fullName>
    </recommendedName>
</protein>
<feature type="compositionally biased region" description="Polar residues" evidence="2">
    <location>
        <begin position="986"/>
        <end position="1005"/>
    </location>
</feature>
<reference evidence="4" key="1">
    <citation type="submission" date="2020-05" db="EMBL/GenBank/DDBJ databases">
        <title>Phylogenomic resolution of chytrid fungi.</title>
        <authorList>
            <person name="Stajich J.E."/>
            <person name="Amses K."/>
            <person name="Simmons R."/>
            <person name="Seto K."/>
            <person name="Myers J."/>
            <person name="Bonds A."/>
            <person name="Quandt C.A."/>
            <person name="Barry K."/>
            <person name="Liu P."/>
            <person name="Grigoriev I."/>
            <person name="Longcore J.E."/>
            <person name="James T.Y."/>
        </authorList>
    </citation>
    <scope>NUCLEOTIDE SEQUENCE</scope>
    <source>
        <strain evidence="4">JEL0513</strain>
    </source>
</reference>
<feature type="coiled-coil region" evidence="1">
    <location>
        <begin position="401"/>
        <end position="493"/>
    </location>
</feature>
<dbReference type="GO" id="GO:0042802">
    <property type="term" value="F:identical protein binding"/>
    <property type="evidence" value="ECO:0007669"/>
    <property type="project" value="InterPro"/>
</dbReference>
<feature type="compositionally biased region" description="Acidic residues" evidence="2">
    <location>
        <begin position="2612"/>
        <end position="2623"/>
    </location>
</feature>
<feature type="region of interest" description="Disordered" evidence="2">
    <location>
        <begin position="2278"/>
        <end position="2297"/>
    </location>
</feature>
<feature type="compositionally biased region" description="Low complexity" evidence="2">
    <location>
        <begin position="607"/>
        <end position="619"/>
    </location>
</feature>
<feature type="region of interest" description="Disordered" evidence="2">
    <location>
        <begin position="2726"/>
        <end position="2765"/>
    </location>
</feature>
<dbReference type="GO" id="GO:0043015">
    <property type="term" value="F:gamma-tubulin binding"/>
    <property type="evidence" value="ECO:0007669"/>
    <property type="project" value="InterPro"/>
</dbReference>
<feature type="compositionally biased region" description="Basic and acidic residues" evidence="2">
    <location>
        <begin position="2546"/>
        <end position="2559"/>
    </location>
</feature>
<feature type="compositionally biased region" description="Low complexity" evidence="2">
    <location>
        <begin position="2822"/>
        <end position="2832"/>
    </location>
</feature>
<feature type="compositionally biased region" description="Low complexity" evidence="2">
    <location>
        <begin position="573"/>
        <end position="600"/>
    </location>
</feature>
<evidence type="ECO:0000313" key="5">
    <source>
        <dbReference type="Proteomes" id="UP001211907"/>
    </source>
</evidence>
<feature type="compositionally biased region" description="Low complexity" evidence="2">
    <location>
        <begin position="1016"/>
        <end position="1026"/>
    </location>
</feature>
<organism evidence="4 5">
    <name type="scientific">Physocladia obscura</name>
    <dbReference type="NCBI Taxonomy" id="109957"/>
    <lineage>
        <taxon>Eukaryota</taxon>
        <taxon>Fungi</taxon>
        <taxon>Fungi incertae sedis</taxon>
        <taxon>Chytridiomycota</taxon>
        <taxon>Chytridiomycota incertae sedis</taxon>
        <taxon>Chytridiomycetes</taxon>
        <taxon>Chytridiales</taxon>
        <taxon>Chytriomycetaceae</taxon>
        <taxon>Physocladia</taxon>
    </lineage>
</organism>
<evidence type="ECO:0000256" key="2">
    <source>
        <dbReference type="SAM" id="MobiDB-lite"/>
    </source>
</evidence>
<feature type="region of interest" description="Disordered" evidence="2">
    <location>
        <begin position="986"/>
        <end position="1026"/>
    </location>
</feature>
<feature type="compositionally biased region" description="Low complexity" evidence="2">
    <location>
        <begin position="1248"/>
        <end position="1265"/>
    </location>
</feature>
<dbReference type="PANTHER" id="PTHR19336">
    <property type="entry name" value="UNCHARACTERIZED DUF1167"/>
    <property type="match status" value="1"/>
</dbReference>
<dbReference type="InterPro" id="IPR051756">
    <property type="entry name" value="Centrosomal_MT-associated"/>
</dbReference>
<feature type="region of interest" description="Disordered" evidence="2">
    <location>
        <begin position="2546"/>
        <end position="2588"/>
    </location>
</feature>
<dbReference type="EMBL" id="JADGJH010000360">
    <property type="protein sequence ID" value="KAJ3130724.1"/>
    <property type="molecule type" value="Genomic_DNA"/>
</dbReference>
<feature type="compositionally biased region" description="Basic and acidic residues" evidence="2">
    <location>
        <begin position="2031"/>
        <end position="2042"/>
    </location>
</feature>
<feature type="region of interest" description="Disordered" evidence="2">
    <location>
        <begin position="1371"/>
        <end position="1406"/>
    </location>
</feature>
<dbReference type="Pfam" id="PF14073">
    <property type="entry name" value="Cep57_CLD"/>
    <property type="match status" value="1"/>
</dbReference>
<feature type="domain" description="GIT Spa2 homology (SHD)" evidence="3">
    <location>
        <begin position="222"/>
        <end position="252"/>
    </location>
</feature>
<feature type="compositionally biased region" description="Low complexity" evidence="2">
    <location>
        <begin position="110"/>
        <end position="133"/>
    </location>
</feature>
<comment type="caution">
    <text evidence="4">The sequence shown here is derived from an EMBL/GenBank/DDBJ whole genome shotgun (WGS) entry which is preliminary data.</text>
</comment>
<feature type="compositionally biased region" description="Polar residues" evidence="2">
    <location>
        <begin position="1378"/>
        <end position="1401"/>
    </location>
</feature>
<feature type="region of interest" description="Disordered" evidence="2">
    <location>
        <begin position="2816"/>
        <end position="2837"/>
    </location>
</feature>
<feature type="region of interest" description="Disordered" evidence="2">
    <location>
        <begin position="103"/>
        <end position="133"/>
    </location>
</feature>
<sequence length="3008" mass="332741">MEKELAKFIGKPMTAIPKALLPSDHRIVEANGMSTMDFRPERVNIKVNKEIMSSAVEAYEALRLFVGVESNDDVGMSSTNSSGGAAAKRALERRAHLAQLLLPSPPLPVSPRAEAQQAHAQQEQAQAQAESKAQAQVNLLQTRAVDHITISTTTSTNNGYRPNYSNISSLKLLLAATADTVDEVLRRTRAATFASVAPSLSPSSANSALKPLVEFSATRNEQRAALATLTEANFLALVMDLLDELETRLSDAAIDAFNVKHGLIQENNTTSSIGRNLSSESITSLELEPIDRLASLDLNPIFSIYLSPFASSPTSASLSASPKFVLMPAPVSVSTNASESVEPLPASVTVSAAAYAPVSTILPAASLTVIESAVLKPLPPSPVPVSPPSSSEELKEKDKIIEKVLDAVTKLELINKQLESRVKILEAENARAAKAYADLEKMWSIESMPVEISRLEQVVKGFEEKVEILETGKNGLETRITELEVLLRKEQEISKTKTFENAKMFQELKAFQLRSENLIRENNVLKSAAAVVNPSVPTSLSSNIASKLEYRGQPIASSPPLSPVKISLLNRRSGSSSQFNSSSSQQQQSQLQPQHQSSFSNHSSWGSQSNQFSPQQQQNYHQELQRHQDTTPEVLSLISMFHVHTETLLQVIHGINGPNNVGIASNHNSHLSTYSNSSGTTTNSGSIANNGGSNSSASRILLPLKQILVTCRQISEMAGFSDTGDEDDVRVNTLDECKQGLSERLVKLMGVTKGFALNEDGVIAADVEREVVVVKRAIDALKECLLNGSGGGTGYGNVSVSEDGGVYDVDAAFVAETKSFINEKTNTTIQQIQSLLQSLRQVTNDNIRETIPKVIVPKILEITQSVDDLISSSDSTVLAHSELFGSSHSKVEGVIVGLDGSKGVLEELGGSLMGMPTGYEDARVVKHGVGTAAYALVRSMKDDVELLLHSNNNVTSTQLGQDELERLELELEQDIRELQLLPCLESEQSGQHNYSGNKQKSSRSNNDGEKSASELNADYDSNDSNNDAHFASMPSFSFNTNKLSSNTAGYSDSHARPTQSQSQSQSQSVYNSNKNNGEKSRFQSQLLRPQAPHILFNSPPSPKHTRSLSLQESSISFSSIISNSNQRLAKNSYAANQFNDNENCSNNTNRLLPQFSRRVSAAPSFSSNLVSSSLAGKNDLSTSVLSNERNLEANFKLGPAAAIPDGSSAAGISGASNQYQRERSGTFSKEFLADSQRLNIQNIQNSLSNSFKPTQQGQQQQQQEQKLPPDPLKAVFANVGLNYGKEAGYRRQFSPLNHTRSFNDMNSFSPESTLKSTSSSSGNPAGENAKSSSRIDKLVPQTQQNARSPPGLSIQITRPPSTRIYSFKEELQHEQTQRGEQSTHQLQSSGESIKNQYSQFNDPPKGVFRSTGLPVSHKMTDQMIYSAIHSFNDISVANSLKCDIFPEQTSILINDTAPIFQKRIHERAATADRVNVSENFYCQHSMQDEAEISAIDQSAKSKLFGICDISPIRKSSGTKEDSKRSLQTIEDSKKELQHALPETLHDKNLPIVIPRRRSHFPTSSESQLLMQEKRQSLPVPNFNHFVSYVDPLKAVFASTGLSVLSNHKKEAKLYSSYQEVDFAASNRSSPLQQALASPVSSSFNKSMNRIQKRANSVTKQSNGNNDLNEIAGIANTSNERHREMPVENEIEMNHEQNQNQNGTRSRNISSSRVLNSSSKIFFSNNVIANKKTYSGYPVDGLNSQQILFEESTRIPTQDYYSEMKEPMNDIQKCSNAIELKNRFQKDKTSLFDDHRAIFTSDKSKNYVTSTGDIAAQSWSSIQGPVIASTGLLDEKPVETSSRVSMVNSRRSVTQKSSAKDINEIQTHDNGNFEGDPATNIISDRFDQLIDEEVANVEILMNSTGNTQKPNSLAPNFFINSKFAIDKDLLNSRSKEYLNLTENMKSNQTHNIPNIGNSEYPPRPRSLSESQSLSSGIHFSVEYKNDIHSKFRSQNYSDCDVKSDGQNFCEVTVGKKSRAPSQSPTRPTLSPDYDKRIGSKSREGLNAGPNAVADTYISQSQSRPSISLEDRENQSTLPMKICSLSNTQFGGVGYIGFRTERRASAGSTVCFGSPPSRNDQKIRENYLTHSMKQKSFANHIPSENNFKNQKKDLHSLHILGYNESDNEFSSVSPLNSREAVGIDEQSEPDDFIRASPLVVQEQIFNESEYPSVSRRNISLPVQPKYMPTNQPTEYFSKPEEESKPPLPPSITTKFDHRKFSHLSDTLSIREGIDLGSKQLNNDQQKFGNSPSLVSVSRQGSQHSINTIFTQTTPNLAEIANPNIRGSMMNMADQGAAIIPSVVDKFDSGVKMKSVGHLPQDENSRAVVNALRTLQDKVSKLEIERENSKETIQFLESDLTNTRQLLLNHERVSRSNSNAPPPSLQPAPSLKSSQHQQELRFDDGNHCQSRAISPGSVESRAYYDEREYPGRSGANTSIPFENRDLIERIALENELQSAKRKAFILERQLNRFRDLQHLTANERDEAILELNLLKDEIRCGEKKLSKMPELKHDRQNRHFECLENSSNRSKSRSQERKRGRTISPRPKNLNRFYSASKNLSYHTPISKSKNICEDTGDDGDREDTDSVYITSNSENSNRRYRRHTSDDVFENESFLEKEDIQGLLSEIEFVRKRGKDGHIRVVASPRNFENFFCATAGDCATKSRSRTKSAISSTSRFGGFVGKTEVDPHWKKIDPTRPPALSNIQTRPTSTHNRSLSRQKNDGKKNIQSDYAREMPFLLGTSANKSHSVTANLQTVYSLLKAHNPALCSVCTHRKKNTEGHLCSSSSNKQNQSNSEDHAYHHQKIKEAGFVLNGESNKLNHYHGLVQYYDSVSEDIAKTKQNHGGAKADRARLHELGKELKEVIQSMEMKNDQISIIREIITSYSDQTPVFKKKSTGNQEKKNSEREFTFHETNSNGIDYMGFGGRKSGNNLRPMLDGFPVRNLSPAKNVASLMLLRSSMKVQQAFGSPK</sequence>
<evidence type="ECO:0000259" key="3">
    <source>
        <dbReference type="SMART" id="SM00555"/>
    </source>
</evidence>
<dbReference type="GO" id="GO:0008017">
    <property type="term" value="F:microtubule binding"/>
    <property type="evidence" value="ECO:0007669"/>
    <property type="project" value="TreeGrafter"/>
</dbReference>
<feature type="region of interest" description="Disordered" evidence="2">
    <location>
        <begin position="572"/>
        <end position="628"/>
    </location>
</feature>
<feature type="coiled-coil region" evidence="1">
    <location>
        <begin position="2369"/>
        <end position="2403"/>
    </location>
</feature>
<keyword evidence="5" id="KW-1185">Reference proteome</keyword>
<feature type="region of interest" description="Disordered" evidence="2">
    <location>
        <begin position="2011"/>
        <end position="2071"/>
    </location>
</feature>
<feature type="compositionally biased region" description="Basic residues" evidence="2">
    <location>
        <begin position="2567"/>
        <end position="2578"/>
    </location>
</feature>
<proteinExistence type="predicted"/>
<dbReference type="InterPro" id="IPR025913">
    <property type="entry name" value="Cep57_CLD"/>
</dbReference>
<dbReference type="InterPro" id="IPR013724">
    <property type="entry name" value="GIT_SHD"/>
</dbReference>
<dbReference type="PANTHER" id="PTHR19336:SF9">
    <property type="entry name" value="SPINDLE POLE BODY PROTEIN PPC89"/>
    <property type="match status" value="1"/>
</dbReference>
<dbReference type="SMART" id="SM00555">
    <property type="entry name" value="GIT"/>
    <property type="match status" value="1"/>
</dbReference>
<feature type="compositionally biased region" description="Low complexity" evidence="2">
    <location>
        <begin position="1307"/>
        <end position="1321"/>
    </location>
</feature>
<feature type="compositionally biased region" description="Low complexity" evidence="2">
    <location>
        <begin position="1059"/>
        <end position="1068"/>
    </location>
</feature>
<feature type="compositionally biased region" description="Polar residues" evidence="2">
    <location>
        <begin position="2740"/>
        <end position="2756"/>
    </location>
</feature>
<feature type="compositionally biased region" description="Polar residues" evidence="2">
    <location>
        <begin position="2055"/>
        <end position="2064"/>
    </location>
</feature>
<feature type="compositionally biased region" description="Polar residues" evidence="2">
    <location>
        <begin position="1946"/>
        <end position="1956"/>
    </location>
</feature>
<feature type="region of interest" description="Disordered" evidence="2">
    <location>
        <begin position="1946"/>
        <end position="1971"/>
    </location>
</feature>
<feature type="compositionally biased region" description="Polar residues" evidence="2">
    <location>
        <begin position="2018"/>
        <end position="2027"/>
    </location>
</feature>
<feature type="region of interest" description="Disordered" evidence="2">
    <location>
        <begin position="1248"/>
        <end position="1270"/>
    </location>
</feature>
<dbReference type="Proteomes" id="UP001211907">
    <property type="component" value="Unassembled WGS sequence"/>
</dbReference>
<keyword evidence="1" id="KW-0175">Coiled coil</keyword>
<feature type="region of interest" description="Disordered" evidence="2">
    <location>
        <begin position="2605"/>
        <end position="2637"/>
    </location>
</feature>
<feature type="region of interest" description="Disordered" evidence="2">
    <location>
        <begin position="1301"/>
        <end position="1359"/>
    </location>
</feature>
<feature type="region of interest" description="Disordered" evidence="2">
    <location>
        <begin position="2410"/>
        <end position="2460"/>
    </location>
</feature>
<evidence type="ECO:0000256" key="1">
    <source>
        <dbReference type="SAM" id="Coils"/>
    </source>
</evidence>